<dbReference type="Proteomes" id="UP000487117">
    <property type="component" value="Unassembled WGS sequence"/>
</dbReference>
<proteinExistence type="predicted"/>
<dbReference type="Pfam" id="PF05489">
    <property type="entry name" value="Phage_tail_X"/>
    <property type="match status" value="1"/>
</dbReference>
<dbReference type="EMBL" id="WNDS01000001">
    <property type="protein sequence ID" value="KAF1017661.1"/>
    <property type="molecule type" value="Genomic_DNA"/>
</dbReference>
<evidence type="ECO:0000313" key="1">
    <source>
        <dbReference type="EMBL" id="KAF1017661.1"/>
    </source>
</evidence>
<gene>
    <name evidence="1" type="ORF">GAK31_00929</name>
</gene>
<organism evidence="1 2">
    <name type="scientific">Stenotrophomonas maltophilia</name>
    <name type="common">Pseudomonas maltophilia</name>
    <name type="synonym">Xanthomonas maltophilia</name>
    <dbReference type="NCBI Taxonomy" id="40324"/>
    <lineage>
        <taxon>Bacteria</taxon>
        <taxon>Pseudomonadati</taxon>
        <taxon>Pseudomonadota</taxon>
        <taxon>Gammaproteobacteria</taxon>
        <taxon>Lysobacterales</taxon>
        <taxon>Lysobacteraceae</taxon>
        <taxon>Stenotrophomonas</taxon>
        <taxon>Stenotrophomonas maltophilia group</taxon>
    </lineage>
</organism>
<evidence type="ECO:0008006" key="3">
    <source>
        <dbReference type="Google" id="ProtNLM"/>
    </source>
</evidence>
<protein>
    <recommendedName>
        <fullName evidence="3">Phage tail protein</fullName>
    </recommendedName>
</protein>
<comment type="caution">
    <text evidence="1">The sequence shown here is derived from an EMBL/GenBank/DDBJ whole genome shotgun (WGS) entry which is preliminary data.</text>
</comment>
<dbReference type="AlphaFoldDB" id="A0A7V8FKD9"/>
<dbReference type="InterPro" id="IPR008861">
    <property type="entry name" value="GpX-like"/>
</dbReference>
<name>A0A7V8FKD9_STEMA</name>
<evidence type="ECO:0000313" key="2">
    <source>
        <dbReference type="Proteomes" id="UP000487117"/>
    </source>
</evidence>
<reference evidence="2" key="1">
    <citation type="journal article" date="2020" name="MBio">
        <title>Horizontal gene transfer to a defensive symbiont with a reduced genome amongst a multipartite beetle microbiome.</title>
        <authorList>
            <person name="Waterworth S.C."/>
            <person name="Florez L.V."/>
            <person name="Rees E.R."/>
            <person name="Hertweck C."/>
            <person name="Kaltenpoth M."/>
            <person name="Kwan J.C."/>
        </authorList>
    </citation>
    <scope>NUCLEOTIDE SEQUENCE [LARGE SCALE GENOMIC DNA]</scope>
</reference>
<sequence length="71" mass="7660">MAQTYSSKAGDMADEVAWLQYGQCNADVLRLVLDANHGLADHGPVLPAGIRIVLPDLPTPSRARDSVSLWD</sequence>
<accession>A0A7V8FKD9</accession>